<comment type="catalytic activity">
    <reaction evidence="12">
        <text>L-glutamine + H2O = L-glutamate + NH4(+)</text>
        <dbReference type="Rhea" id="RHEA:15889"/>
        <dbReference type="ChEBI" id="CHEBI:15377"/>
        <dbReference type="ChEBI" id="CHEBI:28938"/>
        <dbReference type="ChEBI" id="CHEBI:29985"/>
        <dbReference type="ChEBI" id="CHEBI:58359"/>
    </reaction>
</comment>
<keyword evidence="4 12" id="KW-0479">Metal-binding</keyword>
<dbReference type="AlphaFoldDB" id="A0A7G9SMF4"/>
<feature type="binding site" evidence="12">
    <location>
        <position position="77"/>
    </location>
    <ligand>
        <name>ATP</name>
        <dbReference type="ChEBI" id="CHEBI:30616"/>
    </ligand>
</feature>
<feature type="domain" description="Glutamine amidotransferase" evidence="13">
    <location>
        <begin position="310"/>
        <end position="545"/>
    </location>
</feature>
<evidence type="ECO:0000256" key="1">
    <source>
        <dbReference type="ARBA" id="ARBA00005171"/>
    </source>
</evidence>
<dbReference type="Pfam" id="PF00117">
    <property type="entry name" value="GATase"/>
    <property type="match status" value="1"/>
</dbReference>
<feature type="active site" description="Nucleophile; for glutamine hydrolysis" evidence="12">
    <location>
        <position position="388"/>
    </location>
</feature>
<evidence type="ECO:0000256" key="11">
    <source>
        <dbReference type="ARBA" id="ARBA00059148"/>
    </source>
</evidence>
<keyword evidence="9 12" id="KW-0665">Pyrimidine biosynthesis</keyword>
<comment type="miscellaneous">
    <text evidence="12">CTPSs have evolved a hybrid strategy for distinguishing between UTP and CTP. The overlapping regions of the product feedback inhibitory and substrate sites recognize a common feature in both compounds, the triphosphate moiety. To differentiate isosteric substrate and product pyrimidine rings, an additional pocket far from the expected kinase/ligase catalytic site, specifically recognizes the cytosine and ribose portions of the product inhibitor.</text>
</comment>
<feature type="active site" evidence="12">
    <location>
        <position position="528"/>
    </location>
</feature>
<dbReference type="HAMAP" id="MF_01227">
    <property type="entry name" value="PyrG"/>
    <property type="match status" value="1"/>
</dbReference>
<dbReference type="KEGG" id="tcn:H9L16_09920"/>
<dbReference type="InterPro" id="IPR029062">
    <property type="entry name" value="Class_I_gatase-like"/>
</dbReference>
<evidence type="ECO:0000256" key="6">
    <source>
        <dbReference type="ARBA" id="ARBA00022840"/>
    </source>
</evidence>
<dbReference type="GO" id="GO:0044210">
    <property type="term" value="P:'de novo' CTP biosynthetic process"/>
    <property type="evidence" value="ECO:0007669"/>
    <property type="project" value="UniProtKB-UniRule"/>
</dbReference>
<dbReference type="InterPro" id="IPR027417">
    <property type="entry name" value="P-loop_NTPase"/>
</dbReference>
<comment type="similarity">
    <text evidence="2 12">Belongs to the CTP synthase family.</text>
</comment>
<evidence type="ECO:0000256" key="7">
    <source>
        <dbReference type="ARBA" id="ARBA00022842"/>
    </source>
</evidence>
<evidence type="ECO:0000256" key="5">
    <source>
        <dbReference type="ARBA" id="ARBA00022741"/>
    </source>
</evidence>
<comment type="catalytic activity">
    <reaction evidence="12">
        <text>UTP + NH4(+) + ATP = CTP + ADP + phosphate + 2 H(+)</text>
        <dbReference type="Rhea" id="RHEA:16597"/>
        <dbReference type="ChEBI" id="CHEBI:15378"/>
        <dbReference type="ChEBI" id="CHEBI:28938"/>
        <dbReference type="ChEBI" id="CHEBI:30616"/>
        <dbReference type="ChEBI" id="CHEBI:37563"/>
        <dbReference type="ChEBI" id="CHEBI:43474"/>
        <dbReference type="ChEBI" id="CHEBI:46398"/>
        <dbReference type="ChEBI" id="CHEBI:456216"/>
    </reaction>
</comment>
<feature type="active site" evidence="12">
    <location>
        <position position="526"/>
    </location>
</feature>
<evidence type="ECO:0000313" key="16">
    <source>
        <dbReference type="Proteomes" id="UP000515804"/>
    </source>
</evidence>
<feature type="binding site" evidence="12">
    <location>
        <position position="228"/>
    </location>
    <ligand>
        <name>UTP</name>
        <dbReference type="ChEBI" id="CHEBI:46398"/>
    </ligand>
</feature>
<reference evidence="15 16" key="1">
    <citation type="submission" date="2020-08" db="EMBL/GenBank/DDBJ databases">
        <title>Genome sequence of Thermomonas carbonis KCTC 42013T.</title>
        <authorList>
            <person name="Hyun D.-W."/>
            <person name="Bae J.-W."/>
        </authorList>
    </citation>
    <scope>NUCLEOTIDE SEQUENCE [LARGE SCALE GENOMIC DNA]</scope>
    <source>
        <strain evidence="15 16">KCTC 42013</strain>
    </source>
</reference>
<evidence type="ECO:0000256" key="10">
    <source>
        <dbReference type="ARBA" id="ARBA00047781"/>
    </source>
</evidence>
<evidence type="ECO:0000256" key="4">
    <source>
        <dbReference type="ARBA" id="ARBA00022723"/>
    </source>
</evidence>
<feature type="binding site" evidence="12">
    <location>
        <begin position="20"/>
        <end position="25"/>
    </location>
    <ligand>
        <name>ATP</name>
        <dbReference type="ChEBI" id="CHEBI:30616"/>
    </ligand>
</feature>
<feature type="region of interest" description="Amidoligase domain" evidence="12">
    <location>
        <begin position="1"/>
        <end position="271"/>
    </location>
</feature>
<feature type="binding site" evidence="12">
    <location>
        <position position="19"/>
    </location>
    <ligand>
        <name>CTP</name>
        <dbReference type="ChEBI" id="CHEBI:37563"/>
        <note>allosteric inhibitor</note>
    </ligand>
</feature>
<dbReference type="EC" id="6.3.4.2" evidence="12"/>
<dbReference type="NCBIfam" id="TIGR00337">
    <property type="entry name" value="PyrG"/>
    <property type="match status" value="1"/>
</dbReference>
<dbReference type="Gene3D" id="3.40.50.300">
    <property type="entry name" value="P-loop containing nucleotide triphosphate hydrolases"/>
    <property type="match status" value="1"/>
</dbReference>
<feature type="binding site" evidence="12">
    <location>
        <position position="361"/>
    </location>
    <ligand>
        <name>L-glutamine</name>
        <dbReference type="ChEBI" id="CHEBI:58359"/>
    </ligand>
</feature>
<dbReference type="InterPro" id="IPR017926">
    <property type="entry name" value="GATASE"/>
</dbReference>
<feature type="binding site" evidence="12">
    <location>
        <position position="77"/>
    </location>
    <ligand>
        <name>Mg(2+)</name>
        <dbReference type="ChEBI" id="CHEBI:18420"/>
    </ligand>
</feature>
<organism evidence="15 16">
    <name type="scientific">Thermomonas carbonis</name>
    <dbReference type="NCBI Taxonomy" id="1463158"/>
    <lineage>
        <taxon>Bacteria</taxon>
        <taxon>Pseudomonadati</taxon>
        <taxon>Pseudomonadota</taxon>
        <taxon>Gammaproteobacteria</taxon>
        <taxon>Lysobacterales</taxon>
        <taxon>Lysobacteraceae</taxon>
        <taxon>Thermomonas</taxon>
    </lineage>
</organism>
<keyword evidence="6 12" id="KW-0067">ATP-binding</keyword>
<dbReference type="GO" id="GO:0042802">
    <property type="term" value="F:identical protein binding"/>
    <property type="evidence" value="ECO:0007669"/>
    <property type="project" value="TreeGrafter"/>
</dbReference>
<dbReference type="Proteomes" id="UP000515804">
    <property type="component" value="Chromosome"/>
</dbReference>
<dbReference type="GO" id="GO:0005524">
    <property type="term" value="F:ATP binding"/>
    <property type="evidence" value="ECO:0007669"/>
    <property type="project" value="UniProtKB-KW"/>
</dbReference>
<dbReference type="PANTHER" id="PTHR11550">
    <property type="entry name" value="CTP SYNTHASE"/>
    <property type="match status" value="1"/>
</dbReference>
<dbReference type="GO" id="GO:0005829">
    <property type="term" value="C:cytosol"/>
    <property type="evidence" value="ECO:0007669"/>
    <property type="project" value="TreeGrafter"/>
</dbReference>
<feature type="binding site" evidence="12">
    <location>
        <begin position="192"/>
        <end position="197"/>
    </location>
    <ligand>
        <name>CTP</name>
        <dbReference type="ChEBI" id="CHEBI:37563"/>
        <note>allosteric inhibitor</note>
    </ligand>
</feature>
<dbReference type="CDD" id="cd03113">
    <property type="entry name" value="CTPS_N"/>
    <property type="match status" value="1"/>
</dbReference>
<dbReference type="GO" id="GO:0097268">
    <property type="term" value="C:cytoophidium"/>
    <property type="evidence" value="ECO:0007669"/>
    <property type="project" value="UniProtKB-ARBA"/>
</dbReference>
<dbReference type="NCBIfam" id="NF003792">
    <property type="entry name" value="PRK05380.1"/>
    <property type="match status" value="1"/>
</dbReference>
<dbReference type="RefSeq" id="WP_187551552.1">
    <property type="nucleotide sequence ID" value="NZ_BMZL01000002.1"/>
</dbReference>
<feature type="binding site" evidence="12">
    <location>
        <begin position="389"/>
        <end position="392"/>
    </location>
    <ligand>
        <name>L-glutamine</name>
        <dbReference type="ChEBI" id="CHEBI:58359"/>
    </ligand>
</feature>
<accession>A0A7G9SMF4</accession>
<feature type="domain" description="CTP synthase N-terminal" evidence="14">
    <location>
        <begin position="11"/>
        <end position="271"/>
    </location>
</feature>
<evidence type="ECO:0000259" key="13">
    <source>
        <dbReference type="Pfam" id="PF00117"/>
    </source>
</evidence>
<dbReference type="FunFam" id="3.40.50.300:FF:000009">
    <property type="entry name" value="CTP synthase"/>
    <property type="match status" value="1"/>
</dbReference>
<evidence type="ECO:0000256" key="8">
    <source>
        <dbReference type="ARBA" id="ARBA00022962"/>
    </source>
</evidence>
<dbReference type="FunFam" id="3.40.50.880:FF:000002">
    <property type="entry name" value="CTP synthase"/>
    <property type="match status" value="1"/>
</dbReference>
<dbReference type="PROSITE" id="PS51273">
    <property type="entry name" value="GATASE_TYPE_1"/>
    <property type="match status" value="1"/>
</dbReference>
<keyword evidence="5 12" id="KW-0547">Nucleotide-binding</keyword>
<sequence>MTSPASHTPLVFVTGGVVSSLGKGIAAASLAAILEARGLKVTMMKLDPYLNVDPGTMSPFQHGEVYVTDDGAETDLDLGHYERFVNTRLSGLNSITTGKIYEAVIRKERRGDYLGGTVQVIPHVTDEIKRCIDAATAGYDVGLVEIGGTVGDIESLPFLEAIRQLRIERGQDMAMFVHLTLIPYIAAAGELKTKPTQHSVKELRSIGIQPDVLLCRSEQPLPDGERRKIALFTNVPEKAVISVIDQDNIHKIPRWLNGQQLDQLVVDQFRLQGKAAPVADLSEWDAVVDAAEHPIDEVTIAVVGKYVDHKDAYKSVGEALKHGGIRQRTRVNLKWLEAEDVERGGADTVLAGVDGILVPGGFGDRGFEGKVLTSKHAREQRVPYFGICYGMQAAAVDVARNIAGLEGANSTENDRATTHPVIGLITEWRTQSGDVERRSEGSDLGGTMRLGLQEQRIKPGTLAHKLYGQDVVGERHRHRYEFNNRYRTQLEAAGLVISAKSMDDLLVEMVELPQDAHPWFLACQAHPEFLSTPRHGHPLFVGFIRAARERKAGGRLLNESSLSEVAA</sequence>
<comment type="activity regulation">
    <text evidence="12">Allosterically activated by GTP, when glutamine is the substrate; GTP has no effect on the reaction when ammonia is the substrate. The allosteric effector GTP functions by stabilizing the protein conformation that binds the tetrahedral intermediate(s) formed during glutamine hydrolysis. Inhibited by the product CTP, via allosteric rather than competitive inhibition.</text>
</comment>
<comment type="caution">
    <text evidence="12">Lacks conserved residue(s) required for the propagation of feature annotation.</text>
</comment>
<feature type="binding site" evidence="12">
    <location>
        <position position="19"/>
    </location>
    <ligand>
        <name>UTP</name>
        <dbReference type="ChEBI" id="CHEBI:46398"/>
    </ligand>
</feature>
<dbReference type="Gene3D" id="3.40.50.880">
    <property type="match status" value="1"/>
</dbReference>
<dbReference type="InterPro" id="IPR033828">
    <property type="entry name" value="GATase1_CTP_Synthase"/>
</dbReference>
<gene>
    <name evidence="12" type="primary">pyrG</name>
    <name evidence="15" type="ORF">H9L16_09920</name>
</gene>
<feature type="binding site" evidence="12">
    <location>
        <position position="412"/>
    </location>
    <ligand>
        <name>L-glutamine</name>
        <dbReference type="ChEBI" id="CHEBI:58359"/>
    </ligand>
</feature>
<feature type="binding site" evidence="12">
    <location>
        <begin position="192"/>
        <end position="197"/>
    </location>
    <ligand>
        <name>UTP</name>
        <dbReference type="ChEBI" id="CHEBI:46398"/>
    </ligand>
</feature>
<dbReference type="UniPathway" id="UPA00159">
    <property type="reaction ID" value="UER00277"/>
</dbReference>
<evidence type="ECO:0000256" key="2">
    <source>
        <dbReference type="ARBA" id="ARBA00007533"/>
    </source>
</evidence>
<comment type="pathway">
    <text evidence="1 12">Pyrimidine metabolism; CTP biosynthesis via de novo pathway; CTP from UDP: step 2/2.</text>
</comment>
<evidence type="ECO:0000259" key="14">
    <source>
        <dbReference type="Pfam" id="PF06418"/>
    </source>
</evidence>
<comment type="subunit">
    <text evidence="12">Homotetramer.</text>
</comment>
<feature type="binding site" evidence="12">
    <location>
        <begin position="152"/>
        <end position="154"/>
    </location>
    <ligand>
        <name>CTP</name>
        <dbReference type="ChEBI" id="CHEBI:37563"/>
        <note>allosteric inhibitor</note>
    </ligand>
</feature>
<dbReference type="PANTHER" id="PTHR11550:SF0">
    <property type="entry name" value="CTP SYNTHASE-RELATED"/>
    <property type="match status" value="1"/>
</dbReference>
<feature type="binding site" evidence="12">
    <location>
        <position position="479"/>
    </location>
    <ligand>
        <name>L-glutamine</name>
        <dbReference type="ChEBI" id="CHEBI:58359"/>
    </ligand>
</feature>
<comment type="function">
    <text evidence="11 12">Catalyzes the ATP-dependent amination of UTP to CTP with either L-glutamine or ammonia as the source of nitrogen. Regulates intracellular CTP levels through interactions with the four ribonucleotide triphosphates.</text>
</comment>
<keyword evidence="7 12" id="KW-0460">Magnesium</keyword>
<keyword evidence="16" id="KW-1185">Reference proteome</keyword>
<evidence type="ECO:0000256" key="12">
    <source>
        <dbReference type="HAMAP-Rule" id="MF_01227"/>
    </source>
</evidence>
<proteinExistence type="inferred from homology"/>
<dbReference type="EMBL" id="CP060719">
    <property type="protein sequence ID" value="QNN69029.1"/>
    <property type="molecule type" value="Genomic_DNA"/>
</dbReference>
<dbReference type="InterPro" id="IPR004468">
    <property type="entry name" value="CTP_synthase"/>
</dbReference>
<keyword evidence="3 12" id="KW-0436">Ligase</keyword>
<comment type="catalytic activity">
    <reaction evidence="10 12">
        <text>UTP + L-glutamine + ATP + H2O = CTP + L-glutamate + ADP + phosphate + 2 H(+)</text>
        <dbReference type="Rhea" id="RHEA:26426"/>
        <dbReference type="ChEBI" id="CHEBI:15377"/>
        <dbReference type="ChEBI" id="CHEBI:15378"/>
        <dbReference type="ChEBI" id="CHEBI:29985"/>
        <dbReference type="ChEBI" id="CHEBI:30616"/>
        <dbReference type="ChEBI" id="CHEBI:37563"/>
        <dbReference type="ChEBI" id="CHEBI:43474"/>
        <dbReference type="ChEBI" id="CHEBI:46398"/>
        <dbReference type="ChEBI" id="CHEBI:58359"/>
        <dbReference type="ChEBI" id="CHEBI:456216"/>
        <dbReference type="EC" id="6.3.4.2"/>
    </reaction>
</comment>
<dbReference type="InterPro" id="IPR017456">
    <property type="entry name" value="CTP_synthase_N"/>
</dbReference>
<feature type="binding site" evidence="12">
    <location>
        <position position="228"/>
    </location>
    <ligand>
        <name>CTP</name>
        <dbReference type="ChEBI" id="CHEBI:37563"/>
        <note>allosteric inhibitor</note>
    </ligand>
</feature>
<dbReference type="SUPFAM" id="SSF52540">
    <property type="entry name" value="P-loop containing nucleoside triphosphate hydrolases"/>
    <property type="match status" value="1"/>
</dbReference>
<dbReference type="GO" id="GO:0003883">
    <property type="term" value="F:CTP synthase activity"/>
    <property type="evidence" value="ECO:0007669"/>
    <property type="project" value="UniProtKB-UniRule"/>
</dbReference>
<dbReference type="GO" id="GO:0046872">
    <property type="term" value="F:metal ion binding"/>
    <property type="evidence" value="ECO:0007669"/>
    <property type="project" value="UniProtKB-KW"/>
</dbReference>
<dbReference type="CDD" id="cd01746">
    <property type="entry name" value="GATase1_CTP_Synthase"/>
    <property type="match status" value="1"/>
</dbReference>
<dbReference type="GO" id="GO:0019856">
    <property type="term" value="P:pyrimidine nucleobase biosynthetic process"/>
    <property type="evidence" value="ECO:0007669"/>
    <property type="project" value="TreeGrafter"/>
</dbReference>
<protein>
    <recommendedName>
        <fullName evidence="12">CTP synthase</fullName>
        <ecNumber evidence="12">6.3.4.2</ecNumber>
    </recommendedName>
    <alternativeName>
        <fullName evidence="12">Cytidine 5'-triphosphate synthase</fullName>
    </alternativeName>
    <alternativeName>
        <fullName evidence="12">Cytidine triphosphate synthetase</fullName>
        <shortName evidence="12">CTP synthetase</shortName>
        <shortName evidence="12">CTPS</shortName>
    </alternativeName>
    <alternativeName>
        <fullName evidence="12">UTP--ammonia ligase</fullName>
    </alternativeName>
</protein>
<dbReference type="SUPFAM" id="SSF52317">
    <property type="entry name" value="Class I glutamine amidotransferase-like"/>
    <property type="match status" value="1"/>
</dbReference>
<evidence type="ECO:0000256" key="3">
    <source>
        <dbReference type="ARBA" id="ARBA00022598"/>
    </source>
</evidence>
<keyword evidence="8 12" id="KW-0315">Glutamine amidotransferase</keyword>
<name>A0A7G9SMF4_9GAMM</name>
<evidence type="ECO:0000313" key="15">
    <source>
        <dbReference type="EMBL" id="QNN69029.1"/>
    </source>
</evidence>
<dbReference type="Pfam" id="PF06418">
    <property type="entry name" value="CTP_synth_N"/>
    <property type="match status" value="1"/>
</dbReference>
<feature type="binding site" evidence="12">
    <location>
        <position position="145"/>
    </location>
    <ligand>
        <name>Mg(2+)</name>
        <dbReference type="ChEBI" id="CHEBI:18420"/>
    </ligand>
</feature>
<evidence type="ECO:0000256" key="9">
    <source>
        <dbReference type="ARBA" id="ARBA00022975"/>
    </source>
</evidence>